<dbReference type="Proteomes" id="UP000732378">
    <property type="component" value="Unassembled WGS sequence"/>
</dbReference>
<evidence type="ECO:0000313" key="2">
    <source>
        <dbReference type="EMBL" id="MBM7507114.1"/>
    </source>
</evidence>
<proteinExistence type="predicted"/>
<organism evidence="2 3">
    <name type="scientific">Nocardioides salarius</name>
    <dbReference type="NCBI Taxonomy" id="374513"/>
    <lineage>
        <taxon>Bacteria</taxon>
        <taxon>Bacillati</taxon>
        <taxon>Actinomycetota</taxon>
        <taxon>Actinomycetes</taxon>
        <taxon>Propionibacteriales</taxon>
        <taxon>Nocardioidaceae</taxon>
        <taxon>Nocardioides</taxon>
    </lineage>
</organism>
<feature type="compositionally biased region" description="Basic and acidic residues" evidence="1">
    <location>
        <begin position="91"/>
        <end position="102"/>
    </location>
</feature>
<keyword evidence="3" id="KW-1185">Reference proteome</keyword>
<feature type="region of interest" description="Disordered" evidence="1">
    <location>
        <begin position="202"/>
        <end position="243"/>
    </location>
</feature>
<sequence length="243" mass="27377">MPEPRKATVRQECFLPHPGYPHSLRRLDFEAAMQDVCDYFNDVNSYLMGKGFRRLDDMIRPAGLSGMISDMLTDSLGQHARALTPNLQHNGHPDLLVRDRYPGDAAASGEDGVEVKASRKSGGAVDTHGARKQVLCVFTYEVDNRSWIAAQDREPFTFREVYINEVETGDFRLNNRGELGTRTATLHKDGLKKWRQDPVYLDMPFNENTEPWRSPTGKMPKKGSTKKTTKPGDADEQPTLDGH</sequence>
<feature type="compositionally biased region" description="Basic residues" evidence="1">
    <location>
        <begin position="219"/>
        <end position="229"/>
    </location>
</feature>
<feature type="compositionally biased region" description="Acidic residues" evidence="1">
    <location>
        <begin position="234"/>
        <end position="243"/>
    </location>
</feature>
<name>A0ABS2M7F3_9ACTN</name>
<feature type="region of interest" description="Disordered" evidence="1">
    <location>
        <begin position="85"/>
        <end position="124"/>
    </location>
</feature>
<accession>A0ABS2M7F3</accession>
<dbReference type="RefSeq" id="WP_193667772.1">
    <property type="nucleotide sequence ID" value="NZ_JACDTV010000003.1"/>
</dbReference>
<comment type="caution">
    <text evidence="2">The sequence shown here is derived from an EMBL/GenBank/DDBJ whole genome shotgun (WGS) entry which is preliminary data.</text>
</comment>
<reference evidence="2 3" key="1">
    <citation type="submission" date="2021-01" db="EMBL/GenBank/DDBJ databases">
        <title>Sequencing the genomes of 1000 actinobacteria strains.</title>
        <authorList>
            <person name="Klenk H.-P."/>
        </authorList>
    </citation>
    <scope>NUCLEOTIDE SEQUENCE [LARGE SCALE GENOMIC DNA]</scope>
    <source>
        <strain evidence="2 3">DSM 18239</strain>
    </source>
</reference>
<dbReference type="EMBL" id="JAFBBZ010000001">
    <property type="protein sequence ID" value="MBM7507114.1"/>
    <property type="molecule type" value="Genomic_DNA"/>
</dbReference>
<evidence type="ECO:0000313" key="3">
    <source>
        <dbReference type="Proteomes" id="UP000732378"/>
    </source>
</evidence>
<gene>
    <name evidence="2" type="ORF">JOE61_000928</name>
</gene>
<evidence type="ECO:0008006" key="4">
    <source>
        <dbReference type="Google" id="ProtNLM"/>
    </source>
</evidence>
<evidence type="ECO:0000256" key="1">
    <source>
        <dbReference type="SAM" id="MobiDB-lite"/>
    </source>
</evidence>
<protein>
    <recommendedName>
        <fullName evidence="4">Restriction endonuclease</fullName>
    </recommendedName>
</protein>